<dbReference type="Proteomes" id="UP000789738">
    <property type="component" value="Unassembled WGS sequence"/>
</dbReference>
<sequence length="35" mass="4155">MNSIYDNILRKSREVNSLENEVEELGYLNLNRKSI</sequence>
<dbReference type="AlphaFoldDB" id="A0AA86MTL7"/>
<comment type="caution">
    <text evidence="1">The sequence shown here is derived from an EMBL/GenBank/DDBJ whole genome shotgun (WGS) entry which is preliminary data.</text>
</comment>
<reference evidence="1" key="1">
    <citation type="submission" date="2021-10" db="EMBL/GenBank/DDBJ databases">
        <authorList>
            <person name="Mesa V."/>
        </authorList>
    </citation>
    <scope>NUCLEOTIDE SEQUENCE</scope>
    <source>
        <strain evidence="1">CC3_PB</strain>
    </source>
</reference>
<dbReference type="EMBL" id="CAKJVE010000005">
    <property type="protein sequence ID" value="CAG9713722.1"/>
    <property type="molecule type" value="Genomic_DNA"/>
</dbReference>
<accession>A0AA86MTL7</accession>
<evidence type="ECO:0000313" key="1">
    <source>
        <dbReference type="EMBL" id="CAG9713722.1"/>
    </source>
</evidence>
<name>A0AA86MTL7_9CLOT</name>
<evidence type="ECO:0000313" key="2">
    <source>
        <dbReference type="Proteomes" id="UP000789738"/>
    </source>
</evidence>
<protein>
    <submittedName>
        <fullName evidence="1">Uncharacterized protein</fullName>
    </submittedName>
</protein>
<gene>
    <name evidence="1" type="ORF">CNEO_50021</name>
</gene>
<proteinExistence type="predicted"/>
<organism evidence="1 2">
    <name type="scientific">Clostridium neonatale</name>
    <dbReference type="NCBI Taxonomy" id="137838"/>
    <lineage>
        <taxon>Bacteria</taxon>
        <taxon>Bacillati</taxon>
        <taxon>Bacillota</taxon>
        <taxon>Clostridia</taxon>
        <taxon>Eubacteriales</taxon>
        <taxon>Clostridiaceae</taxon>
        <taxon>Clostridium</taxon>
    </lineage>
</organism>